<protein>
    <submittedName>
        <fullName evidence="1">Uncharacterized protein</fullName>
    </submittedName>
</protein>
<evidence type="ECO:0000313" key="2">
    <source>
        <dbReference type="Proteomes" id="UP000751190"/>
    </source>
</evidence>
<evidence type="ECO:0000313" key="1">
    <source>
        <dbReference type="EMBL" id="KAG8456974.1"/>
    </source>
</evidence>
<dbReference type="EMBL" id="JAGTXO010000092">
    <property type="protein sequence ID" value="KAG8456974.1"/>
    <property type="molecule type" value="Genomic_DNA"/>
</dbReference>
<dbReference type="OrthoDB" id="10414990at2759"/>
<accession>A0A8J5X3R2</accession>
<keyword evidence="2" id="KW-1185">Reference proteome</keyword>
<dbReference type="Proteomes" id="UP000751190">
    <property type="component" value="Unassembled WGS sequence"/>
</dbReference>
<sequence>AARKAEADELKRREGLQIARARAKDAELATITERVRAFEASAVSLQHDAAELGRRELEESIYVPFSSDFSVRLRSNRLALALGTNAQGSKVGSALYWRLRPGLAIGGSVAYNVTSDVVERLLIGGTAHGGAHAVKVAAERHGAVNLLYSIKMSRSVQLLVKAQLSEGHSTLRNLGASVAFNL</sequence>
<comment type="caution">
    <text evidence="1">The sequence shown here is derived from an EMBL/GenBank/DDBJ whole genome shotgun (WGS) entry which is preliminary data.</text>
</comment>
<feature type="non-terminal residue" evidence="1">
    <location>
        <position position="1"/>
    </location>
</feature>
<dbReference type="AlphaFoldDB" id="A0A8J5X3R2"/>
<gene>
    <name evidence="1" type="ORF">KFE25_004577</name>
</gene>
<name>A0A8J5X3R2_DIALT</name>
<proteinExistence type="predicted"/>
<organism evidence="1 2">
    <name type="scientific">Diacronema lutheri</name>
    <name type="common">Unicellular marine alga</name>
    <name type="synonym">Monochrysis lutheri</name>
    <dbReference type="NCBI Taxonomy" id="2081491"/>
    <lineage>
        <taxon>Eukaryota</taxon>
        <taxon>Haptista</taxon>
        <taxon>Haptophyta</taxon>
        <taxon>Pavlovophyceae</taxon>
        <taxon>Pavlovales</taxon>
        <taxon>Pavlovaceae</taxon>
        <taxon>Diacronema</taxon>
    </lineage>
</organism>
<reference evidence="1" key="1">
    <citation type="submission" date="2021-05" db="EMBL/GenBank/DDBJ databases">
        <title>The genome of the haptophyte Pavlova lutheri (Diacronema luteri, Pavlovales) - a model for lipid biosynthesis in eukaryotic algae.</title>
        <authorList>
            <person name="Hulatt C.J."/>
            <person name="Posewitz M.C."/>
        </authorList>
    </citation>
    <scope>NUCLEOTIDE SEQUENCE</scope>
    <source>
        <strain evidence="1">NIVA-4/92</strain>
    </source>
</reference>